<dbReference type="KEGG" id="dya:Dyak_GE28011"/>
<sequence length="166" mass="18856">MMPGRIICCISGMKECDGLNLISRFVSDGCTLAISNEHLVKTVYVLINLDGDESPSARERSWKSSLANLQHSQLNASLNWLQLELRLIETRLCYFDDDPPFRHPTILSIQPLHRKWSTSCLYHHYHLIITESNQVKPKSGKDEKAGCEITTDKQTESQRPGNSKDT</sequence>
<name>A0A0R1DMX0_DROYA</name>
<dbReference type="Proteomes" id="UP000002282">
    <property type="component" value="Chromosome 2L"/>
</dbReference>
<evidence type="ECO:0000313" key="2">
    <source>
        <dbReference type="EMBL" id="KRJ98695.1"/>
    </source>
</evidence>
<accession>A0A0R1DMX0</accession>
<dbReference type="EMBL" id="CM000157">
    <property type="protein sequence ID" value="KRJ98695.1"/>
    <property type="molecule type" value="Genomic_DNA"/>
</dbReference>
<reference evidence="2 3" key="1">
    <citation type="journal article" date="2007" name="Nature">
        <title>Evolution of genes and genomes on the Drosophila phylogeny.</title>
        <authorList>
            <consortium name="Drosophila 12 Genomes Consortium"/>
            <person name="Clark A.G."/>
            <person name="Eisen M.B."/>
            <person name="Smith D.R."/>
            <person name="Bergman C.M."/>
            <person name="Oliver B."/>
            <person name="Markow T.A."/>
            <person name="Kaufman T.C."/>
            <person name="Kellis M."/>
            <person name="Gelbart W."/>
            <person name="Iyer V.N."/>
            <person name="Pollard D.A."/>
            <person name="Sackton T.B."/>
            <person name="Larracuente A.M."/>
            <person name="Singh N.D."/>
            <person name="Abad J.P."/>
            <person name="Abt D.N."/>
            <person name="Adryan B."/>
            <person name="Aguade M."/>
            <person name="Akashi H."/>
            <person name="Anderson W.W."/>
            <person name="Aquadro C.F."/>
            <person name="Ardell D.H."/>
            <person name="Arguello R."/>
            <person name="Artieri C.G."/>
            <person name="Barbash D.A."/>
            <person name="Barker D."/>
            <person name="Barsanti P."/>
            <person name="Batterham P."/>
            <person name="Batzoglou S."/>
            <person name="Begun D."/>
            <person name="Bhutkar A."/>
            <person name="Blanco E."/>
            <person name="Bosak S.A."/>
            <person name="Bradley R.K."/>
            <person name="Brand A.D."/>
            <person name="Brent M.R."/>
            <person name="Brooks A.N."/>
            <person name="Brown R.H."/>
            <person name="Butlin R.K."/>
            <person name="Caggese C."/>
            <person name="Calvi B.R."/>
            <person name="Bernardo de Carvalho A."/>
            <person name="Caspi A."/>
            <person name="Castrezana S."/>
            <person name="Celniker S.E."/>
            <person name="Chang J.L."/>
            <person name="Chapple C."/>
            <person name="Chatterji S."/>
            <person name="Chinwalla A."/>
            <person name="Civetta A."/>
            <person name="Clifton S.W."/>
            <person name="Comeron J.M."/>
            <person name="Costello J.C."/>
            <person name="Coyne J.A."/>
            <person name="Daub J."/>
            <person name="David R.G."/>
            <person name="Delcher A.L."/>
            <person name="Delehaunty K."/>
            <person name="Do C.B."/>
            <person name="Ebling H."/>
            <person name="Edwards K."/>
            <person name="Eickbush T."/>
            <person name="Evans J.D."/>
            <person name="Filipski A."/>
            <person name="Findeiss S."/>
            <person name="Freyhult E."/>
            <person name="Fulton L."/>
            <person name="Fulton R."/>
            <person name="Garcia A.C."/>
            <person name="Gardiner A."/>
            <person name="Garfield D.A."/>
            <person name="Garvin B.E."/>
            <person name="Gibson G."/>
            <person name="Gilbert D."/>
            <person name="Gnerre S."/>
            <person name="Godfrey J."/>
            <person name="Good R."/>
            <person name="Gotea V."/>
            <person name="Gravely B."/>
            <person name="Greenberg A.J."/>
            <person name="Griffiths-Jones S."/>
            <person name="Gross S."/>
            <person name="Guigo R."/>
            <person name="Gustafson E.A."/>
            <person name="Haerty W."/>
            <person name="Hahn M.W."/>
            <person name="Halligan D.L."/>
            <person name="Halpern A.L."/>
            <person name="Halter G.M."/>
            <person name="Han M.V."/>
            <person name="Heger A."/>
            <person name="Hillier L."/>
            <person name="Hinrichs A.S."/>
            <person name="Holmes I."/>
            <person name="Hoskins R.A."/>
            <person name="Hubisz M.J."/>
            <person name="Hultmark D."/>
            <person name="Huntley M.A."/>
            <person name="Jaffe D.B."/>
            <person name="Jagadeeshan S."/>
            <person name="Jeck W.R."/>
            <person name="Johnson J."/>
            <person name="Jones C.D."/>
            <person name="Jordan W.C."/>
            <person name="Karpen G.H."/>
            <person name="Kataoka E."/>
            <person name="Keightley P.D."/>
            <person name="Kheradpour P."/>
            <person name="Kirkness E.F."/>
            <person name="Koerich L.B."/>
            <person name="Kristiansen K."/>
            <person name="Kudrna D."/>
            <person name="Kulathinal R.J."/>
            <person name="Kumar S."/>
            <person name="Kwok R."/>
            <person name="Lander E."/>
            <person name="Langley C.H."/>
            <person name="Lapoint R."/>
            <person name="Lazzaro B.P."/>
            <person name="Lee S.J."/>
            <person name="Levesque L."/>
            <person name="Li R."/>
            <person name="Lin C.F."/>
            <person name="Lin M.F."/>
            <person name="Lindblad-Toh K."/>
            <person name="Llopart A."/>
            <person name="Long M."/>
            <person name="Low L."/>
            <person name="Lozovsky E."/>
            <person name="Lu J."/>
            <person name="Luo M."/>
            <person name="Machado C.A."/>
            <person name="Makalowski W."/>
            <person name="Marzo M."/>
            <person name="Matsuda M."/>
            <person name="Matzkin L."/>
            <person name="McAllister B."/>
            <person name="McBride C.S."/>
            <person name="McKernan B."/>
            <person name="McKernan K."/>
            <person name="Mendez-Lago M."/>
            <person name="Minx P."/>
            <person name="Mollenhauer M.U."/>
            <person name="Montooth K."/>
            <person name="Mount S.M."/>
            <person name="Mu X."/>
            <person name="Myers E."/>
            <person name="Negre B."/>
            <person name="Newfeld S."/>
            <person name="Nielsen R."/>
            <person name="Noor M.A."/>
            <person name="O'Grady P."/>
            <person name="Pachter L."/>
            <person name="Papaceit M."/>
            <person name="Parisi M.J."/>
            <person name="Parisi M."/>
            <person name="Parts L."/>
            <person name="Pedersen J.S."/>
            <person name="Pesole G."/>
            <person name="Phillippy A.M."/>
            <person name="Ponting C.P."/>
            <person name="Pop M."/>
            <person name="Porcelli D."/>
            <person name="Powell J.R."/>
            <person name="Prohaska S."/>
            <person name="Pruitt K."/>
            <person name="Puig M."/>
            <person name="Quesneville H."/>
            <person name="Ram K.R."/>
            <person name="Rand D."/>
            <person name="Rasmussen M.D."/>
            <person name="Reed L.K."/>
            <person name="Reenan R."/>
            <person name="Reily A."/>
            <person name="Remington K.A."/>
            <person name="Rieger T.T."/>
            <person name="Ritchie M.G."/>
            <person name="Robin C."/>
            <person name="Rogers Y.H."/>
            <person name="Rohde C."/>
            <person name="Rozas J."/>
            <person name="Rubenfield M.J."/>
            <person name="Ruiz A."/>
            <person name="Russo S."/>
            <person name="Salzberg S.L."/>
            <person name="Sanchez-Gracia A."/>
            <person name="Saranga D.J."/>
            <person name="Sato H."/>
            <person name="Schaeffer S.W."/>
            <person name="Schatz M.C."/>
            <person name="Schlenke T."/>
            <person name="Schwartz R."/>
            <person name="Segarra C."/>
            <person name="Singh R.S."/>
            <person name="Sirot L."/>
            <person name="Sirota M."/>
            <person name="Sisneros N.B."/>
            <person name="Smith C.D."/>
            <person name="Smith T.F."/>
            <person name="Spieth J."/>
            <person name="Stage D.E."/>
            <person name="Stark A."/>
            <person name="Stephan W."/>
            <person name="Strausberg R.L."/>
            <person name="Strempel S."/>
            <person name="Sturgill D."/>
            <person name="Sutton G."/>
            <person name="Sutton G.G."/>
            <person name="Tao W."/>
            <person name="Teichmann S."/>
            <person name="Tobari Y.N."/>
            <person name="Tomimura Y."/>
            <person name="Tsolas J.M."/>
            <person name="Valente V.L."/>
            <person name="Venter E."/>
            <person name="Venter J.C."/>
            <person name="Vicario S."/>
            <person name="Vieira F.G."/>
            <person name="Vilella A.J."/>
            <person name="Villasante A."/>
            <person name="Walenz B."/>
            <person name="Wang J."/>
            <person name="Wasserman M."/>
            <person name="Watts T."/>
            <person name="Wilson D."/>
            <person name="Wilson R.K."/>
            <person name="Wing R.A."/>
            <person name="Wolfner M.F."/>
            <person name="Wong A."/>
            <person name="Wong G.K."/>
            <person name="Wu C.I."/>
            <person name="Wu G."/>
            <person name="Yamamoto D."/>
            <person name="Yang H.P."/>
            <person name="Yang S.P."/>
            <person name="Yorke J.A."/>
            <person name="Yoshida K."/>
            <person name="Zdobnov E."/>
            <person name="Zhang P."/>
            <person name="Zhang Y."/>
            <person name="Zimin A.V."/>
            <person name="Baldwin J."/>
            <person name="Abdouelleil A."/>
            <person name="Abdulkadir J."/>
            <person name="Abebe A."/>
            <person name="Abera B."/>
            <person name="Abreu J."/>
            <person name="Acer S.C."/>
            <person name="Aftuck L."/>
            <person name="Alexander A."/>
            <person name="An P."/>
            <person name="Anderson E."/>
            <person name="Anderson S."/>
            <person name="Arachi H."/>
            <person name="Azer M."/>
            <person name="Bachantsang P."/>
            <person name="Barry A."/>
            <person name="Bayul T."/>
            <person name="Berlin A."/>
            <person name="Bessette D."/>
            <person name="Bloom T."/>
            <person name="Blye J."/>
            <person name="Boguslavskiy L."/>
            <person name="Bonnet C."/>
            <person name="Boukhgalter B."/>
            <person name="Bourzgui I."/>
            <person name="Brown A."/>
            <person name="Cahill P."/>
            <person name="Channer S."/>
            <person name="Cheshatsang Y."/>
            <person name="Chuda L."/>
            <person name="Citroen M."/>
            <person name="Collymore A."/>
            <person name="Cooke P."/>
            <person name="Costello M."/>
            <person name="D'Aco K."/>
            <person name="Daza R."/>
            <person name="De Haan G."/>
            <person name="DeGray S."/>
            <person name="DeMaso C."/>
            <person name="Dhargay N."/>
            <person name="Dooley K."/>
            <person name="Dooley E."/>
            <person name="Doricent M."/>
            <person name="Dorje P."/>
            <person name="Dorjee K."/>
            <person name="Dupes A."/>
            <person name="Elong R."/>
            <person name="Falk J."/>
            <person name="Farina A."/>
            <person name="Faro S."/>
            <person name="Ferguson D."/>
            <person name="Fisher S."/>
            <person name="Foley C.D."/>
            <person name="Franke A."/>
            <person name="Friedrich D."/>
            <person name="Gadbois L."/>
            <person name="Gearin G."/>
            <person name="Gearin C.R."/>
            <person name="Giannoukos G."/>
            <person name="Goode T."/>
            <person name="Graham J."/>
            <person name="Grandbois E."/>
            <person name="Grewal S."/>
            <person name="Gyaltsen K."/>
            <person name="Hafez N."/>
            <person name="Hagos B."/>
            <person name="Hall J."/>
            <person name="Henson C."/>
            <person name="Hollinger A."/>
            <person name="Honan T."/>
            <person name="Huard M.D."/>
            <person name="Hughes L."/>
            <person name="Hurhula B."/>
            <person name="Husby M.E."/>
            <person name="Kamat A."/>
            <person name="Kanga B."/>
            <person name="Kashin S."/>
            <person name="Khazanovich D."/>
            <person name="Kisner P."/>
            <person name="Lance K."/>
            <person name="Lara M."/>
            <person name="Lee W."/>
            <person name="Lennon N."/>
            <person name="Letendre F."/>
            <person name="LeVine R."/>
            <person name="Lipovsky A."/>
            <person name="Liu X."/>
            <person name="Liu J."/>
            <person name="Liu S."/>
            <person name="Lokyitsang T."/>
            <person name="Lokyitsang Y."/>
            <person name="Lubonja R."/>
            <person name="Lui A."/>
            <person name="MacDonald P."/>
            <person name="Magnisalis V."/>
            <person name="Maru K."/>
            <person name="Matthews C."/>
            <person name="McCusker W."/>
            <person name="McDonough S."/>
            <person name="Mehta T."/>
            <person name="Meldrim J."/>
            <person name="Meneus L."/>
            <person name="Mihai O."/>
            <person name="Mihalev A."/>
            <person name="Mihova T."/>
            <person name="Mittelman R."/>
            <person name="Mlenga V."/>
            <person name="Montmayeur A."/>
            <person name="Mulrain L."/>
            <person name="Navidi A."/>
            <person name="Naylor J."/>
            <person name="Negash T."/>
            <person name="Nguyen T."/>
            <person name="Nguyen N."/>
            <person name="Nicol R."/>
            <person name="Norbu C."/>
            <person name="Norbu N."/>
            <person name="Novod N."/>
            <person name="O'Neill B."/>
            <person name="Osman S."/>
            <person name="Markiewicz E."/>
            <person name="Oyono O.L."/>
            <person name="Patti C."/>
            <person name="Phunkhang P."/>
            <person name="Pierre F."/>
            <person name="Priest M."/>
            <person name="Raghuraman S."/>
            <person name="Rege F."/>
            <person name="Reyes R."/>
            <person name="Rise C."/>
            <person name="Rogov P."/>
            <person name="Ross K."/>
            <person name="Ryan E."/>
            <person name="Settipalli S."/>
            <person name="Shea T."/>
            <person name="Sherpa N."/>
            <person name="Shi L."/>
            <person name="Shih D."/>
            <person name="Sparrow T."/>
            <person name="Spaulding J."/>
            <person name="Stalker J."/>
            <person name="Stange-Thomann N."/>
            <person name="Stavropoulos S."/>
            <person name="Stone C."/>
            <person name="Strader C."/>
            <person name="Tesfaye S."/>
            <person name="Thomson T."/>
            <person name="Thoulutsang Y."/>
            <person name="Thoulutsang D."/>
            <person name="Topham K."/>
            <person name="Topping I."/>
            <person name="Tsamla T."/>
            <person name="Vassiliev H."/>
            <person name="Vo A."/>
            <person name="Wangchuk T."/>
            <person name="Wangdi T."/>
            <person name="Weiand M."/>
            <person name="Wilkinson J."/>
            <person name="Wilson A."/>
            <person name="Yadav S."/>
            <person name="Young G."/>
            <person name="Yu Q."/>
            <person name="Zembek L."/>
            <person name="Zhong D."/>
            <person name="Zimmer A."/>
            <person name="Zwirko Z."/>
            <person name="Jaffe D.B."/>
            <person name="Alvarez P."/>
            <person name="Brockman W."/>
            <person name="Butler J."/>
            <person name="Chin C."/>
            <person name="Gnerre S."/>
            <person name="Grabherr M."/>
            <person name="Kleber M."/>
            <person name="Mauceli E."/>
            <person name="MacCallum I."/>
        </authorList>
    </citation>
    <scope>NUCLEOTIDE SEQUENCE [LARGE SCALE GENOMIC DNA]</scope>
    <source>
        <strain evidence="3">Tai18E2 / Tucson 14021-0261.01</strain>
    </source>
</reference>
<evidence type="ECO:0000256" key="1">
    <source>
        <dbReference type="SAM" id="MobiDB-lite"/>
    </source>
</evidence>
<keyword evidence="3" id="KW-1185">Reference proteome</keyword>
<organism evidence="2 3">
    <name type="scientific">Drosophila yakuba</name>
    <name type="common">Fruit fly</name>
    <dbReference type="NCBI Taxonomy" id="7245"/>
    <lineage>
        <taxon>Eukaryota</taxon>
        <taxon>Metazoa</taxon>
        <taxon>Ecdysozoa</taxon>
        <taxon>Arthropoda</taxon>
        <taxon>Hexapoda</taxon>
        <taxon>Insecta</taxon>
        <taxon>Pterygota</taxon>
        <taxon>Neoptera</taxon>
        <taxon>Endopterygota</taxon>
        <taxon>Diptera</taxon>
        <taxon>Brachycera</taxon>
        <taxon>Muscomorpha</taxon>
        <taxon>Ephydroidea</taxon>
        <taxon>Drosophilidae</taxon>
        <taxon>Drosophila</taxon>
        <taxon>Sophophora</taxon>
    </lineage>
</organism>
<feature type="compositionally biased region" description="Basic and acidic residues" evidence="1">
    <location>
        <begin position="139"/>
        <end position="166"/>
    </location>
</feature>
<protein>
    <submittedName>
        <fullName evidence="2">Uncharacterized protein</fullName>
    </submittedName>
</protein>
<feature type="region of interest" description="Disordered" evidence="1">
    <location>
        <begin position="134"/>
        <end position="166"/>
    </location>
</feature>
<gene>
    <name evidence="2" type="primary">Dyak\GE28011</name>
    <name evidence="2" type="synonym">GE28011</name>
    <name evidence="2" type="ORF">Dyak_GE28011</name>
</gene>
<dbReference type="AlphaFoldDB" id="A0A0R1DMX0"/>
<evidence type="ECO:0000313" key="3">
    <source>
        <dbReference type="Proteomes" id="UP000002282"/>
    </source>
</evidence>
<proteinExistence type="predicted"/>
<reference evidence="2 3" key="2">
    <citation type="journal article" date="2007" name="PLoS Biol.">
        <title>Principles of genome evolution in the Drosophila melanogaster species group.</title>
        <authorList>
            <person name="Ranz J.M."/>
            <person name="Maurin D."/>
            <person name="Chan Y.S."/>
            <person name="von Grotthuss M."/>
            <person name="Hillier L.W."/>
            <person name="Roote J."/>
            <person name="Ashburner M."/>
            <person name="Bergman C.M."/>
        </authorList>
    </citation>
    <scope>NUCLEOTIDE SEQUENCE [LARGE SCALE GENOMIC DNA]</scope>
    <source>
        <strain evidence="3">Tai18E2 / Tucson 14021-0261.01</strain>
    </source>
</reference>